<dbReference type="PROSITE" id="PS50262">
    <property type="entry name" value="G_PROTEIN_RECEP_F1_2"/>
    <property type="match status" value="1"/>
</dbReference>
<evidence type="ECO:0000259" key="9">
    <source>
        <dbReference type="PROSITE" id="PS50262"/>
    </source>
</evidence>
<dbReference type="SUPFAM" id="SSF81321">
    <property type="entry name" value="Family A G protein-coupled receptor-like"/>
    <property type="match status" value="1"/>
</dbReference>
<dbReference type="InterPro" id="IPR017452">
    <property type="entry name" value="GPCR_Rhodpsn_7TM"/>
</dbReference>
<evidence type="ECO:0000313" key="11">
    <source>
        <dbReference type="Proteomes" id="UP001283361"/>
    </source>
</evidence>
<evidence type="ECO:0000256" key="1">
    <source>
        <dbReference type="ARBA" id="ARBA00004141"/>
    </source>
</evidence>
<evidence type="ECO:0000256" key="2">
    <source>
        <dbReference type="ARBA" id="ARBA00022692"/>
    </source>
</evidence>
<dbReference type="GO" id="GO:0004930">
    <property type="term" value="F:G protein-coupled receptor activity"/>
    <property type="evidence" value="ECO:0007669"/>
    <property type="project" value="UniProtKB-KW"/>
</dbReference>
<feature type="transmembrane region" description="Helical" evidence="8">
    <location>
        <begin position="276"/>
        <end position="299"/>
    </location>
</feature>
<proteinExistence type="predicted"/>
<dbReference type="PANTHER" id="PTHR24243:SF224">
    <property type="entry name" value="G-PROTEIN COUPLED RECEPTOR 19-RELATED"/>
    <property type="match status" value="1"/>
</dbReference>
<dbReference type="AlphaFoldDB" id="A0AAE0XX98"/>
<dbReference type="EMBL" id="JAWDGP010007363">
    <property type="protein sequence ID" value="KAK3723339.1"/>
    <property type="molecule type" value="Genomic_DNA"/>
</dbReference>
<reference evidence="10" key="1">
    <citation type="journal article" date="2023" name="G3 (Bethesda)">
        <title>A reference genome for the long-term kleptoplast-retaining sea slug Elysia crispata morphotype clarki.</title>
        <authorList>
            <person name="Eastman K.E."/>
            <person name="Pendleton A.L."/>
            <person name="Shaikh M.A."/>
            <person name="Suttiyut T."/>
            <person name="Ogas R."/>
            <person name="Tomko P."/>
            <person name="Gavelis G."/>
            <person name="Widhalm J.R."/>
            <person name="Wisecaver J.H."/>
        </authorList>
    </citation>
    <scope>NUCLEOTIDE SEQUENCE</scope>
    <source>
        <strain evidence="10">ECLA1</strain>
    </source>
</reference>
<dbReference type="GO" id="GO:0005886">
    <property type="term" value="C:plasma membrane"/>
    <property type="evidence" value="ECO:0007669"/>
    <property type="project" value="TreeGrafter"/>
</dbReference>
<keyword evidence="4" id="KW-0297">G-protein coupled receptor</keyword>
<evidence type="ECO:0000256" key="8">
    <source>
        <dbReference type="SAM" id="Phobius"/>
    </source>
</evidence>
<keyword evidence="7" id="KW-0807">Transducer</keyword>
<organism evidence="10 11">
    <name type="scientific">Elysia crispata</name>
    <name type="common">lettuce slug</name>
    <dbReference type="NCBI Taxonomy" id="231223"/>
    <lineage>
        <taxon>Eukaryota</taxon>
        <taxon>Metazoa</taxon>
        <taxon>Spiralia</taxon>
        <taxon>Lophotrochozoa</taxon>
        <taxon>Mollusca</taxon>
        <taxon>Gastropoda</taxon>
        <taxon>Heterobranchia</taxon>
        <taxon>Euthyneura</taxon>
        <taxon>Panpulmonata</taxon>
        <taxon>Sacoglossa</taxon>
        <taxon>Placobranchoidea</taxon>
        <taxon>Plakobranchidae</taxon>
        <taxon>Elysia</taxon>
    </lineage>
</organism>
<dbReference type="Gene3D" id="1.20.1070.10">
    <property type="entry name" value="Rhodopsin 7-helix transmembrane proteins"/>
    <property type="match status" value="1"/>
</dbReference>
<evidence type="ECO:0000256" key="7">
    <source>
        <dbReference type="ARBA" id="ARBA00023224"/>
    </source>
</evidence>
<name>A0AAE0XX98_9GAST</name>
<sequence length="317" mass="36056">MASNDIRLKTVAQQRPCSRHKTVLCCDSCARNPRICITEVNGRCAGHCTDRAVVSHWPRASPGRSPQSRTFSSDNGDMNVKLAVLLCTSRKHRCSGGGSGGGNGNIYNTREDLTKLNVIRDGSEQRLLEAAAFTASMTCDETCCSRHQQSVRNTRSPSFHHVQSSKSHTMCLWPTNRPHRASLTCDFIAEGSSETTSTDEYEMQILKSQEGKNSIPKRVRVQYRVNSQRVLQSRKRIIRLLVVVLLTFVVCVLPFHLKFILMFWNIYPTPTTRMDILSPLAFVMLYMNSALNPILFWVFSDSFRRSLRDSFRRTCWR</sequence>
<evidence type="ECO:0000256" key="4">
    <source>
        <dbReference type="ARBA" id="ARBA00023040"/>
    </source>
</evidence>
<comment type="subcellular location">
    <subcellularLocation>
        <location evidence="1">Membrane</location>
        <topology evidence="1">Multi-pass membrane protein</topology>
    </subcellularLocation>
</comment>
<accession>A0AAE0XX98</accession>
<keyword evidence="11" id="KW-1185">Reference proteome</keyword>
<protein>
    <recommendedName>
        <fullName evidence="9">G-protein coupled receptors family 1 profile domain-containing protein</fullName>
    </recommendedName>
</protein>
<evidence type="ECO:0000256" key="6">
    <source>
        <dbReference type="ARBA" id="ARBA00023170"/>
    </source>
</evidence>
<keyword evidence="6" id="KW-0675">Receptor</keyword>
<dbReference type="InterPro" id="IPR000276">
    <property type="entry name" value="GPCR_Rhodpsn"/>
</dbReference>
<keyword evidence="3 8" id="KW-1133">Transmembrane helix</keyword>
<evidence type="ECO:0000313" key="10">
    <source>
        <dbReference type="EMBL" id="KAK3723339.1"/>
    </source>
</evidence>
<dbReference type="Proteomes" id="UP001283361">
    <property type="component" value="Unassembled WGS sequence"/>
</dbReference>
<keyword evidence="5 8" id="KW-0472">Membrane</keyword>
<feature type="transmembrane region" description="Helical" evidence="8">
    <location>
        <begin position="237"/>
        <end position="264"/>
    </location>
</feature>
<dbReference type="PANTHER" id="PTHR24243">
    <property type="entry name" value="G-PROTEIN COUPLED RECEPTOR"/>
    <property type="match status" value="1"/>
</dbReference>
<keyword evidence="2 8" id="KW-0812">Transmembrane</keyword>
<evidence type="ECO:0000256" key="5">
    <source>
        <dbReference type="ARBA" id="ARBA00023136"/>
    </source>
</evidence>
<dbReference type="Pfam" id="PF00001">
    <property type="entry name" value="7tm_1"/>
    <property type="match status" value="1"/>
</dbReference>
<feature type="domain" description="G-protein coupled receptors family 1 profile" evidence="9">
    <location>
        <begin position="205"/>
        <end position="296"/>
    </location>
</feature>
<gene>
    <name evidence="10" type="ORF">RRG08_059129</name>
</gene>
<dbReference type="PRINTS" id="PR00237">
    <property type="entry name" value="GPCRRHODOPSN"/>
</dbReference>
<evidence type="ECO:0000256" key="3">
    <source>
        <dbReference type="ARBA" id="ARBA00022989"/>
    </source>
</evidence>
<comment type="caution">
    <text evidence="10">The sequence shown here is derived from an EMBL/GenBank/DDBJ whole genome shotgun (WGS) entry which is preliminary data.</text>
</comment>